<feature type="transmembrane region" description="Helical" evidence="6">
    <location>
        <begin position="195"/>
        <end position="216"/>
    </location>
</feature>
<name>A0A1N6UFF5_9MICO</name>
<organism evidence="7 8">
    <name type="scientific">Cellulosimicrobium aquatile</name>
    <dbReference type="NCBI Taxonomy" id="1612203"/>
    <lineage>
        <taxon>Bacteria</taxon>
        <taxon>Bacillati</taxon>
        <taxon>Actinomycetota</taxon>
        <taxon>Actinomycetes</taxon>
        <taxon>Micrococcales</taxon>
        <taxon>Promicromonosporaceae</taxon>
        <taxon>Cellulosimicrobium</taxon>
    </lineage>
</organism>
<evidence type="ECO:0000256" key="3">
    <source>
        <dbReference type="ARBA" id="ARBA00022692"/>
    </source>
</evidence>
<dbReference type="GO" id="GO:0016020">
    <property type="term" value="C:membrane"/>
    <property type="evidence" value="ECO:0007669"/>
    <property type="project" value="UniProtKB-SubCell"/>
</dbReference>
<dbReference type="InterPro" id="IPR038330">
    <property type="entry name" value="TspO/MBR-related_sf"/>
</dbReference>
<dbReference type="Pfam" id="PF03073">
    <property type="entry name" value="TspO_MBR"/>
    <property type="match status" value="1"/>
</dbReference>
<evidence type="ECO:0000256" key="4">
    <source>
        <dbReference type="ARBA" id="ARBA00022989"/>
    </source>
</evidence>
<protein>
    <submittedName>
        <fullName evidence="7">TspO and MBR related proteins</fullName>
    </submittedName>
</protein>
<feature type="transmembrane region" description="Helical" evidence="6">
    <location>
        <begin position="252"/>
        <end position="271"/>
    </location>
</feature>
<dbReference type="EMBL" id="FTMI01000006">
    <property type="protein sequence ID" value="SIQ64046.1"/>
    <property type="molecule type" value="Genomic_DNA"/>
</dbReference>
<keyword evidence="3 6" id="KW-0812">Transmembrane</keyword>
<dbReference type="InterPro" id="IPR004307">
    <property type="entry name" value="TspO_MBR"/>
</dbReference>
<evidence type="ECO:0000256" key="5">
    <source>
        <dbReference type="ARBA" id="ARBA00023136"/>
    </source>
</evidence>
<feature type="transmembrane region" description="Helical" evidence="6">
    <location>
        <begin position="159"/>
        <end position="183"/>
    </location>
</feature>
<evidence type="ECO:0000313" key="8">
    <source>
        <dbReference type="Proteomes" id="UP000186235"/>
    </source>
</evidence>
<comment type="subcellular location">
    <subcellularLocation>
        <location evidence="1">Membrane</location>
        <topology evidence="1">Multi-pass membrane protein</topology>
    </subcellularLocation>
</comment>
<keyword evidence="8" id="KW-1185">Reference proteome</keyword>
<feature type="transmembrane region" description="Helical" evidence="6">
    <location>
        <begin position="71"/>
        <end position="90"/>
    </location>
</feature>
<feature type="transmembrane region" description="Helical" evidence="6">
    <location>
        <begin position="24"/>
        <end position="44"/>
    </location>
</feature>
<reference evidence="8" key="1">
    <citation type="submission" date="2017-01" db="EMBL/GenBank/DDBJ databases">
        <authorList>
            <person name="Varghese N."/>
            <person name="Submissions S."/>
        </authorList>
    </citation>
    <scope>NUCLEOTIDE SEQUENCE [LARGE SCALE GENOMIC DNA]</scope>
    <source>
        <strain evidence="8">3bp</strain>
    </source>
</reference>
<evidence type="ECO:0000256" key="1">
    <source>
        <dbReference type="ARBA" id="ARBA00004141"/>
    </source>
</evidence>
<evidence type="ECO:0000256" key="2">
    <source>
        <dbReference type="ARBA" id="ARBA00007524"/>
    </source>
</evidence>
<accession>A0A1N6UFF5</accession>
<feature type="transmembrane region" description="Helical" evidence="6">
    <location>
        <begin position="125"/>
        <end position="147"/>
    </location>
</feature>
<keyword evidence="4 6" id="KW-1133">Transmembrane helix</keyword>
<proteinExistence type="inferred from homology"/>
<comment type="similarity">
    <text evidence="2">Belongs to the TspO/BZRP family.</text>
</comment>
<dbReference type="PANTHER" id="PTHR33802:SF1">
    <property type="entry name" value="XK-RELATED PROTEIN"/>
    <property type="match status" value="1"/>
</dbReference>
<dbReference type="RefSeq" id="WP_076405898.1">
    <property type="nucleotide sequence ID" value="NZ_FTMI01000006.1"/>
</dbReference>
<dbReference type="AlphaFoldDB" id="A0A1N6UFF5"/>
<feature type="transmembrane region" description="Helical" evidence="6">
    <location>
        <begin position="102"/>
        <end position="119"/>
    </location>
</feature>
<evidence type="ECO:0000313" key="7">
    <source>
        <dbReference type="EMBL" id="SIQ64046.1"/>
    </source>
</evidence>
<gene>
    <name evidence="7" type="ORF">SAMN05518682_3129</name>
</gene>
<evidence type="ECO:0000256" key="6">
    <source>
        <dbReference type="SAM" id="Phobius"/>
    </source>
</evidence>
<sequence>MTTAAAVPAGSVRAPAPSDRVRQVVVLVGSLVAAGAAAYGAGAFGGTSVEQTAGGALSSTATPVAPDNPAFRIWSVIYLGLFAFAVYQVLPRHATSPRLRATAWWVLVSMVLNAAWIGVVQAGWVPLSVVVIAALLAVNAVVVVRLVRRRPESTAQAVVLDGTMGLYTGWVSVATLANVAAALTDAGVGELGLGATGWSVVLVAAAAALSVAWAVFAAGRRAVVLGIGLAMSWGLAWIAVGRFQGELVNHTVAWAAVAASAIALLSALLATTRRPRP</sequence>
<dbReference type="Gene3D" id="1.20.1260.100">
    <property type="entry name" value="TspO/MBR protein"/>
    <property type="match status" value="1"/>
</dbReference>
<dbReference type="Proteomes" id="UP000186235">
    <property type="component" value="Unassembled WGS sequence"/>
</dbReference>
<keyword evidence="5 6" id="KW-0472">Membrane</keyword>
<dbReference type="PANTHER" id="PTHR33802">
    <property type="entry name" value="SI:CH211-161H7.5-RELATED"/>
    <property type="match status" value="1"/>
</dbReference>
<feature type="transmembrane region" description="Helical" evidence="6">
    <location>
        <begin position="223"/>
        <end position="240"/>
    </location>
</feature>